<organism evidence="4 5">
    <name type="scientific">Tritrichomonas musculus</name>
    <dbReference type="NCBI Taxonomy" id="1915356"/>
    <lineage>
        <taxon>Eukaryota</taxon>
        <taxon>Metamonada</taxon>
        <taxon>Parabasalia</taxon>
        <taxon>Tritrichomonadida</taxon>
        <taxon>Tritrichomonadidae</taxon>
        <taxon>Tritrichomonas</taxon>
    </lineage>
</organism>
<keyword evidence="5" id="KW-1185">Reference proteome</keyword>
<evidence type="ECO:0000259" key="3">
    <source>
        <dbReference type="PROSITE" id="PS50245"/>
    </source>
</evidence>
<dbReference type="Gene3D" id="2.30.30.190">
    <property type="entry name" value="CAP Gly-rich-like domain"/>
    <property type="match status" value="1"/>
</dbReference>
<keyword evidence="2" id="KW-0677">Repeat</keyword>
<feature type="domain" description="CAP-Gly" evidence="3">
    <location>
        <begin position="21"/>
        <end position="65"/>
    </location>
</feature>
<dbReference type="InterPro" id="IPR032675">
    <property type="entry name" value="LRR_dom_sf"/>
</dbReference>
<accession>A0ABR2LAW8</accession>
<evidence type="ECO:0000313" key="5">
    <source>
        <dbReference type="Proteomes" id="UP001470230"/>
    </source>
</evidence>
<dbReference type="PROSITE" id="PS51450">
    <property type="entry name" value="LRR"/>
    <property type="match status" value="2"/>
</dbReference>
<dbReference type="InterPro" id="IPR000938">
    <property type="entry name" value="CAP-Gly_domain"/>
</dbReference>
<comment type="caution">
    <text evidence="4">The sequence shown here is derived from an EMBL/GenBank/DDBJ whole genome shotgun (WGS) entry which is preliminary data.</text>
</comment>
<dbReference type="EMBL" id="JAPFFF010000001">
    <property type="protein sequence ID" value="KAK8900508.1"/>
    <property type="molecule type" value="Genomic_DNA"/>
</dbReference>
<dbReference type="SMART" id="SM01052">
    <property type="entry name" value="CAP_GLY"/>
    <property type="match status" value="1"/>
</dbReference>
<dbReference type="SUPFAM" id="SSF52047">
    <property type="entry name" value="RNI-like"/>
    <property type="match status" value="1"/>
</dbReference>
<dbReference type="InterPro" id="IPR036859">
    <property type="entry name" value="CAP-Gly_dom_sf"/>
</dbReference>
<gene>
    <name evidence="4" type="ORF">M9Y10_002835</name>
</gene>
<evidence type="ECO:0000256" key="1">
    <source>
        <dbReference type="ARBA" id="ARBA00022614"/>
    </source>
</evidence>
<dbReference type="PROSITE" id="PS50245">
    <property type="entry name" value="CAP_GLY_2"/>
    <property type="match status" value="1"/>
</dbReference>
<evidence type="ECO:0000313" key="4">
    <source>
        <dbReference type="EMBL" id="KAK8900508.1"/>
    </source>
</evidence>
<sequence>MYRVRAPDGNCATVRWEGLLTDSKGNESRFLGVEWDNPERGKHNGEYKGKQLFKVEKPNSGSFLREPTVKKGLLLSDMISDYPGANGFLSLDNTNLENVGDVKFVSQNFPNHARTVNVAHTLVGSYTFIWDLLDAAPFIETLILGQNHFISFNPPENNKTYNLKEIVLNHTNLSDDNIQLFFKAFPQLEKIDLSFITPSPTLSILTPHETLTEIHIDGLKIDDFNIISQALGKLPNLESLSLSNNNISKIEPHSIVKGQSFCSLQTLLLKSNKIDDVFSLDGLMNLPNLQDLSLQRNPFQEKIGEIEARMIVVVRFPSLKKLNGSNIQPSELYQSEIQYLEYYAKDVAAHGSDKHQRWDELVKKFGAPSAPVDSKPPPNNQKKKATIKFVYGDKTIEKTIPLSMKIGLLSSRIPKLFKTTDTEIELAIETGNYKAYLPYPDQTLAEVGCTDGSIIYAGPKGENLIDETEQAISFKIRSISEHIETKDD</sequence>
<dbReference type="Proteomes" id="UP001470230">
    <property type="component" value="Unassembled WGS sequence"/>
</dbReference>
<dbReference type="Pfam" id="PF01302">
    <property type="entry name" value="CAP_GLY"/>
    <property type="match status" value="1"/>
</dbReference>
<evidence type="ECO:0000256" key="2">
    <source>
        <dbReference type="ARBA" id="ARBA00022737"/>
    </source>
</evidence>
<dbReference type="InterPro" id="IPR001611">
    <property type="entry name" value="Leu-rich_rpt"/>
</dbReference>
<dbReference type="Gene3D" id="3.80.10.10">
    <property type="entry name" value="Ribonuclease Inhibitor"/>
    <property type="match status" value="2"/>
</dbReference>
<dbReference type="Pfam" id="PF14580">
    <property type="entry name" value="LRR_9"/>
    <property type="match status" value="1"/>
</dbReference>
<dbReference type="PANTHER" id="PTHR18849">
    <property type="entry name" value="LEUCINE RICH REPEAT PROTEIN"/>
    <property type="match status" value="1"/>
</dbReference>
<reference evidence="4 5" key="1">
    <citation type="submission" date="2024-04" db="EMBL/GenBank/DDBJ databases">
        <title>Tritrichomonas musculus Genome.</title>
        <authorList>
            <person name="Alves-Ferreira E."/>
            <person name="Grigg M."/>
            <person name="Lorenzi H."/>
            <person name="Galac M."/>
        </authorList>
    </citation>
    <scope>NUCLEOTIDE SEQUENCE [LARGE SCALE GENOMIC DNA]</scope>
    <source>
        <strain evidence="4 5">EAF2021</strain>
    </source>
</reference>
<dbReference type="SUPFAM" id="SSF74924">
    <property type="entry name" value="Cap-Gly domain"/>
    <property type="match status" value="1"/>
</dbReference>
<dbReference type="PANTHER" id="PTHR18849:SF0">
    <property type="entry name" value="CILIA- AND FLAGELLA-ASSOCIATED PROTEIN 410-RELATED"/>
    <property type="match status" value="1"/>
</dbReference>
<protein>
    <recommendedName>
        <fullName evidence="3">CAP-Gly domain-containing protein</fullName>
    </recommendedName>
</protein>
<keyword evidence="1" id="KW-0433">Leucine-rich repeat</keyword>
<name>A0ABR2LAW8_9EUKA</name>
<proteinExistence type="predicted"/>